<name>A0A8J2YUQ2_9PROT</name>
<dbReference type="InterPro" id="IPR037066">
    <property type="entry name" value="Plug_dom_sf"/>
</dbReference>
<dbReference type="Proteomes" id="UP000646365">
    <property type="component" value="Unassembled WGS sequence"/>
</dbReference>
<feature type="chain" id="PRO_5035175489" evidence="12">
    <location>
        <begin position="24"/>
        <end position="842"/>
    </location>
</feature>
<keyword evidence="4 10" id="KW-0812">Transmembrane</keyword>
<evidence type="ECO:0000256" key="6">
    <source>
        <dbReference type="ARBA" id="ARBA00023077"/>
    </source>
</evidence>
<evidence type="ECO:0000313" key="15">
    <source>
        <dbReference type="EMBL" id="GGF20570.1"/>
    </source>
</evidence>
<dbReference type="GO" id="GO:0009279">
    <property type="term" value="C:cell outer membrane"/>
    <property type="evidence" value="ECO:0007669"/>
    <property type="project" value="UniProtKB-SubCell"/>
</dbReference>
<dbReference type="SUPFAM" id="SSF56935">
    <property type="entry name" value="Porins"/>
    <property type="match status" value="1"/>
</dbReference>
<accession>A0A8J2YUQ2</accession>
<proteinExistence type="inferred from homology"/>
<evidence type="ECO:0000256" key="1">
    <source>
        <dbReference type="ARBA" id="ARBA00004571"/>
    </source>
</evidence>
<dbReference type="InterPro" id="IPR000531">
    <property type="entry name" value="Beta-barrel_TonB"/>
</dbReference>
<comment type="similarity">
    <text evidence="10 11">Belongs to the TonB-dependent receptor family.</text>
</comment>
<dbReference type="InterPro" id="IPR036942">
    <property type="entry name" value="Beta-barrel_TonB_sf"/>
</dbReference>
<keyword evidence="5 12" id="KW-0732">Signal</keyword>
<reference evidence="15" key="1">
    <citation type="journal article" date="2014" name="Int. J. Syst. Evol. Microbiol.">
        <title>Complete genome sequence of Corynebacterium casei LMG S-19264T (=DSM 44701T), isolated from a smear-ripened cheese.</title>
        <authorList>
            <consortium name="US DOE Joint Genome Institute (JGI-PGF)"/>
            <person name="Walter F."/>
            <person name="Albersmeier A."/>
            <person name="Kalinowski J."/>
            <person name="Ruckert C."/>
        </authorList>
    </citation>
    <scope>NUCLEOTIDE SEQUENCE</scope>
    <source>
        <strain evidence="15">CGMCC 1.15725</strain>
    </source>
</reference>
<feature type="domain" description="TonB-dependent receptor-like beta-barrel" evidence="13">
    <location>
        <begin position="259"/>
        <end position="789"/>
    </location>
</feature>
<keyword evidence="9 10" id="KW-0998">Cell outer membrane</keyword>
<dbReference type="Pfam" id="PF07715">
    <property type="entry name" value="Plug"/>
    <property type="match status" value="1"/>
</dbReference>
<organism evidence="15 16">
    <name type="scientific">Aliidongia dinghuensis</name>
    <dbReference type="NCBI Taxonomy" id="1867774"/>
    <lineage>
        <taxon>Bacteria</taxon>
        <taxon>Pseudomonadati</taxon>
        <taxon>Pseudomonadota</taxon>
        <taxon>Alphaproteobacteria</taxon>
        <taxon>Rhodospirillales</taxon>
        <taxon>Dongiaceae</taxon>
        <taxon>Aliidongia</taxon>
    </lineage>
</organism>
<keyword evidence="6 11" id="KW-0798">TonB box</keyword>
<dbReference type="EMBL" id="BMJQ01000007">
    <property type="protein sequence ID" value="GGF20570.1"/>
    <property type="molecule type" value="Genomic_DNA"/>
</dbReference>
<feature type="signal peptide" evidence="12">
    <location>
        <begin position="1"/>
        <end position="23"/>
    </location>
</feature>
<protein>
    <submittedName>
        <fullName evidence="15">TonB-dependent receptor</fullName>
    </submittedName>
</protein>
<dbReference type="InterPro" id="IPR039426">
    <property type="entry name" value="TonB-dep_rcpt-like"/>
</dbReference>
<keyword evidence="3 10" id="KW-1134">Transmembrane beta strand</keyword>
<evidence type="ECO:0000256" key="2">
    <source>
        <dbReference type="ARBA" id="ARBA00022448"/>
    </source>
</evidence>
<evidence type="ECO:0000259" key="13">
    <source>
        <dbReference type="Pfam" id="PF00593"/>
    </source>
</evidence>
<evidence type="ECO:0000256" key="7">
    <source>
        <dbReference type="ARBA" id="ARBA00023136"/>
    </source>
</evidence>
<comment type="caution">
    <text evidence="15">The sequence shown here is derived from an EMBL/GenBank/DDBJ whole genome shotgun (WGS) entry which is preliminary data.</text>
</comment>
<dbReference type="Pfam" id="PF00593">
    <property type="entry name" value="TonB_dep_Rec_b-barrel"/>
    <property type="match status" value="1"/>
</dbReference>
<sequence length="842" mass="91704">MNQSKLLTFLLASTALISSGALAQQAAPQQVTPQQATNVGKVTVDTPAEDAPGNGYIIQEDGGKERSTVTKEAIERHPASANIFQLLDRTPGVNAQSTDGTGLFGGQLSVRGFNSDEIGFTIAGVPVNDSGNYAVFPQEYVDAENLEEISITQGAPDPDQPQGGAVGGAVSVVPQEPTEYRRVRIVQSIGQNNFFKSFGRIDTGDLFNTTFRMFLSYSKAETDKWKGPGNADRDHLDFGAVYETPGGSKFSAYSFFNSAVNNSFLNPTLAQFQTFGRNFDFEPNFTPFAPPVKGTVQNQAANQTGTGGTQKLTSAYPNLAYNYGNYYKYRVNPFNNEIASFTADLKLLDNLRASVEPYYWNGYGNGGGTSSLTEGSATNAYAGFGSSRPAAFVGTAPFTTPDLNGDGDKLDTILYYRPSITSTQRPGVNTKFTYEALDWDTVRFGLNYDHSRHHQTQPFESIGPTGEIDVWANQNDLLLHRPDGTLVQGRDQLTFNDTKIAYLENTSTFLNDRAKVVLGIKRQETNRDGNNRLPFALATGLPNVIHPSVDYLNYLPSIQTSFKITEENQVFANLQKNARAPSNYTLYENAYNTVGNQIQETAWNLDVGYRFQNPYVLASISAFAVNFQNRQLNIALPDDPTSFTDINAGTVHNRGVELEIGTAKPIYDVNLYASASYTKSLIKSDLLTSIAASGGKPGILDFAIPTSGKVYPNTPKWQISGVASYSPPFFPGAYIGLSPKWTSSREATLVNDEKIPGYMKVDLFAGYAVPDDMVKVVNNVKIQFNVDNLFDRDYLFFGYGASSGAINAHAVTTRQGTIGASGTPTYTVGSPLFFSIKVSADF</sequence>
<evidence type="ECO:0000256" key="12">
    <source>
        <dbReference type="SAM" id="SignalP"/>
    </source>
</evidence>
<feature type="domain" description="TonB-dependent receptor plug" evidence="14">
    <location>
        <begin position="64"/>
        <end position="168"/>
    </location>
</feature>
<evidence type="ECO:0000256" key="10">
    <source>
        <dbReference type="PROSITE-ProRule" id="PRU01360"/>
    </source>
</evidence>
<keyword evidence="16" id="KW-1185">Reference proteome</keyword>
<evidence type="ECO:0000259" key="14">
    <source>
        <dbReference type="Pfam" id="PF07715"/>
    </source>
</evidence>
<dbReference type="InterPro" id="IPR012910">
    <property type="entry name" value="Plug_dom"/>
</dbReference>
<dbReference type="GO" id="GO:0015344">
    <property type="term" value="F:siderophore uptake transmembrane transporter activity"/>
    <property type="evidence" value="ECO:0007669"/>
    <property type="project" value="TreeGrafter"/>
</dbReference>
<evidence type="ECO:0000256" key="3">
    <source>
        <dbReference type="ARBA" id="ARBA00022452"/>
    </source>
</evidence>
<keyword evidence="2 10" id="KW-0813">Transport</keyword>
<dbReference type="RefSeq" id="WP_189046795.1">
    <property type="nucleotide sequence ID" value="NZ_BMJQ01000007.1"/>
</dbReference>
<evidence type="ECO:0000256" key="5">
    <source>
        <dbReference type="ARBA" id="ARBA00022729"/>
    </source>
</evidence>
<keyword evidence="8 15" id="KW-0675">Receptor</keyword>
<dbReference type="GO" id="GO:0044718">
    <property type="term" value="P:siderophore transmembrane transport"/>
    <property type="evidence" value="ECO:0007669"/>
    <property type="project" value="TreeGrafter"/>
</dbReference>
<evidence type="ECO:0000256" key="4">
    <source>
        <dbReference type="ARBA" id="ARBA00022692"/>
    </source>
</evidence>
<reference evidence="15" key="2">
    <citation type="submission" date="2020-09" db="EMBL/GenBank/DDBJ databases">
        <authorList>
            <person name="Sun Q."/>
            <person name="Zhou Y."/>
        </authorList>
    </citation>
    <scope>NUCLEOTIDE SEQUENCE</scope>
    <source>
        <strain evidence="15">CGMCC 1.15725</strain>
    </source>
</reference>
<keyword evidence="7 10" id="KW-0472">Membrane</keyword>
<evidence type="ECO:0000313" key="16">
    <source>
        <dbReference type="Proteomes" id="UP000646365"/>
    </source>
</evidence>
<comment type="subcellular location">
    <subcellularLocation>
        <location evidence="1 10">Cell outer membrane</location>
        <topology evidence="1 10">Multi-pass membrane protein</topology>
    </subcellularLocation>
</comment>
<dbReference type="AlphaFoldDB" id="A0A8J2YUQ2"/>
<evidence type="ECO:0000256" key="11">
    <source>
        <dbReference type="RuleBase" id="RU003357"/>
    </source>
</evidence>
<gene>
    <name evidence="15" type="ORF">GCM10011611_28240</name>
</gene>
<evidence type="ECO:0000256" key="9">
    <source>
        <dbReference type="ARBA" id="ARBA00023237"/>
    </source>
</evidence>
<evidence type="ECO:0000256" key="8">
    <source>
        <dbReference type="ARBA" id="ARBA00023170"/>
    </source>
</evidence>
<dbReference type="PANTHER" id="PTHR30069">
    <property type="entry name" value="TONB-DEPENDENT OUTER MEMBRANE RECEPTOR"/>
    <property type="match status" value="1"/>
</dbReference>
<dbReference type="Gene3D" id="2.40.170.20">
    <property type="entry name" value="TonB-dependent receptor, beta-barrel domain"/>
    <property type="match status" value="1"/>
</dbReference>
<dbReference type="PANTHER" id="PTHR30069:SF29">
    <property type="entry name" value="HEMOGLOBIN AND HEMOGLOBIN-HAPTOGLOBIN-BINDING PROTEIN 1-RELATED"/>
    <property type="match status" value="1"/>
</dbReference>
<dbReference type="PROSITE" id="PS52016">
    <property type="entry name" value="TONB_DEPENDENT_REC_3"/>
    <property type="match status" value="1"/>
</dbReference>
<dbReference type="Gene3D" id="2.170.130.10">
    <property type="entry name" value="TonB-dependent receptor, plug domain"/>
    <property type="match status" value="1"/>
</dbReference>